<protein>
    <submittedName>
        <fullName evidence="1">Uncharacterized protein</fullName>
    </submittedName>
</protein>
<name>A0A087CP69_9BIFI</name>
<accession>A0A087CP69</accession>
<dbReference type="EMBL" id="JGZK01000011">
    <property type="protein sequence ID" value="KFI85069.1"/>
    <property type="molecule type" value="Genomic_DNA"/>
</dbReference>
<proteinExistence type="predicted"/>
<organism evidence="1 2">
    <name type="scientific">Bifidobacterium reuteri DSM 23975</name>
    <dbReference type="NCBI Taxonomy" id="1437610"/>
    <lineage>
        <taxon>Bacteria</taxon>
        <taxon>Bacillati</taxon>
        <taxon>Actinomycetota</taxon>
        <taxon>Actinomycetes</taxon>
        <taxon>Bifidobacteriales</taxon>
        <taxon>Bifidobacteriaceae</taxon>
        <taxon>Bifidobacterium</taxon>
    </lineage>
</organism>
<gene>
    <name evidence="1" type="ORF">BREU_2337</name>
</gene>
<dbReference type="STRING" id="1437610.BREU_2337"/>
<keyword evidence="2" id="KW-1185">Reference proteome</keyword>
<comment type="caution">
    <text evidence="1">The sequence shown here is derived from an EMBL/GenBank/DDBJ whole genome shotgun (WGS) entry which is preliminary data.</text>
</comment>
<dbReference type="Proteomes" id="UP000028984">
    <property type="component" value="Unassembled WGS sequence"/>
</dbReference>
<evidence type="ECO:0000313" key="1">
    <source>
        <dbReference type="EMBL" id="KFI85069.1"/>
    </source>
</evidence>
<evidence type="ECO:0000313" key="2">
    <source>
        <dbReference type="Proteomes" id="UP000028984"/>
    </source>
</evidence>
<dbReference type="eggNOG" id="ENOG5030TT6">
    <property type="taxonomic scope" value="Bacteria"/>
</dbReference>
<dbReference type="AlphaFoldDB" id="A0A087CP69"/>
<reference evidence="1 2" key="1">
    <citation type="submission" date="2014-03" db="EMBL/GenBank/DDBJ databases">
        <title>Genomics of Bifidobacteria.</title>
        <authorList>
            <person name="Ventura M."/>
            <person name="Milani C."/>
            <person name="Lugli G.A."/>
        </authorList>
    </citation>
    <scope>NUCLEOTIDE SEQUENCE [LARGE SCALE GENOMIC DNA]</scope>
    <source>
        <strain evidence="1 2">DSM 23975</strain>
    </source>
</reference>
<sequence>MVVHISVTLGVMGCALIHRFARRACGRIAERRTVCLTAGKEARRPHFRKGTMMSMVTVAAIGDSDSPAMLDTKDVVDMFKRSNLAVYAEARREFYRKVNLNPFKPHSQYVLQLVEWSFLDWFSFDCRISGSGITGNESEDMLVELEYDALRGISPFRAAAEYLHRHAGGVGDIDLDDLREVDETNFASMFWIRNANAVQGRLMVEDLIRGEFYSVFDPRAAARYDGAHGGLIVNRIARARGMWRSCAIPLYEARRPDALDAKADISREFRDTGYTPDVAGLLRFFYGRAKDTGLGWEDAVSLRSTGVLDRFLNRICD</sequence>